<evidence type="ECO:0000256" key="13">
    <source>
        <dbReference type="ARBA" id="ARBA00023065"/>
    </source>
</evidence>
<evidence type="ECO:0000256" key="7">
    <source>
        <dbReference type="ARBA" id="ARBA00022741"/>
    </source>
</evidence>
<dbReference type="Pfam" id="PF00689">
    <property type="entry name" value="Cation_ATPase_C"/>
    <property type="match status" value="1"/>
</dbReference>
<evidence type="ECO:0000259" key="18">
    <source>
        <dbReference type="Pfam" id="PF00689"/>
    </source>
</evidence>
<dbReference type="CDD" id="cd02081">
    <property type="entry name" value="P-type_ATPase_Ca_PMCA-like"/>
    <property type="match status" value="1"/>
</dbReference>
<evidence type="ECO:0000256" key="9">
    <source>
        <dbReference type="ARBA" id="ARBA00022840"/>
    </source>
</evidence>
<keyword evidence="10" id="KW-0460">Magnesium</keyword>
<evidence type="ECO:0000256" key="10">
    <source>
        <dbReference type="ARBA" id="ARBA00022842"/>
    </source>
</evidence>
<dbReference type="SUPFAM" id="SSF81660">
    <property type="entry name" value="Metal cation-transporting ATPase, ATP-binding domain N"/>
    <property type="match status" value="1"/>
</dbReference>
<dbReference type="PRINTS" id="PR00119">
    <property type="entry name" value="CATATPASE"/>
</dbReference>
<dbReference type="InterPro" id="IPR044492">
    <property type="entry name" value="P_typ_ATPase_HD_dom"/>
</dbReference>
<dbReference type="EMBL" id="OZ020103">
    <property type="protein sequence ID" value="CAK9277616.1"/>
    <property type="molecule type" value="Genomic_DNA"/>
</dbReference>
<evidence type="ECO:0000256" key="16">
    <source>
        <dbReference type="RuleBase" id="RU361146"/>
    </source>
</evidence>
<keyword evidence="13 16" id="KW-0406">Ion transport</keyword>
<comment type="function">
    <text evidence="16">Catalyzes the hydrolysis of ATP coupled with the transport of calcium.</text>
</comment>
<keyword evidence="12 16" id="KW-1133">Transmembrane helix</keyword>
<dbReference type="SFLD" id="SFLDF00027">
    <property type="entry name" value="p-type_atpase"/>
    <property type="match status" value="1"/>
</dbReference>
<proteinExistence type="inferred from homology"/>
<keyword evidence="3 16" id="KW-0813">Transport</keyword>
<keyword evidence="5 16" id="KW-0812">Transmembrane</keyword>
<evidence type="ECO:0000259" key="19">
    <source>
        <dbReference type="Pfam" id="PF00690"/>
    </source>
</evidence>
<dbReference type="SUPFAM" id="SSF81653">
    <property type="entry name" value="Calcium ATPase, transduction domain A"/>
    <property type="match status" value="1"/>
</dbReference>
<dbReference type="Pfam" id="PF13246">
    <property type="entry name" value="Cation_ATPase"/>
    <property type="match status" value="1"/>
</dbReference>
<evidence type="ECO:0000256" key="4">
    <source>
        <dbReference type="ARBA" id="ARBA00022568"/>
    </source>
</evidence>
<dbReference type="SUPFAM" id="SSF56784">
    <property type="entry name" value="HAD-like"/>
    <property type="match status" value="1"/>
</dbReference>
<dbReference type="Pfam" id="PF00690">
    <property type="entry name" value="Cation_ATPase_N"/>
    <property type="match status" value="1"/>
</dbReference>
<evidence type="ECO:0000256" key="12">
    <source>
        <dbReference type="ARBA" id="ARBA00022989"/>
    </source>
</evidence>
<dbReference type="InterPro" id="IPR023214">
    <property type="entry name" value="HAD_sf"/>
</dbReference>
<dbReference type="Gene3D" id="3.40.1110.10">
    <property type="entry name" value="Calcium-transporting ATPase, cytoplasmic domain N"/>
    <property type="match status" value="1"/>
</dbReference>
<evidence type="ECO:0000256" key="15">
    <source>
        <dbReference type="ARBA" id="ARBA00048694"/>
    </source>
</evidence>
<dbReference type="InterPro" id="IPR008250">
    <property type="entry name" value="ATPase_P-typ_transduc_dom_A_sf"/>
</dbReference>
<dbReference type="Pfam" id="PF00122">
    <property type="entry name" value="E1-E2_ATPase"/>
    <property type="match status" value="1"/>
</dbReference>
<evidence type="ECO:0000259" key="20">
    <source>
        <dbReference type="Pfam" id="PF12515"/>
    </source>
</evidence>
<evidence type="ECO:0000256" key="11">
    <source>
        <dbReference type="ARBA" id="ARBA00022967"/>
    </source>
</evidence>
<dbReference type="PANTHER" id="PTHR24093">
    <property type="entry name" value="CATION TRANSPORTING ATPASE"/>
    <property type="match status" value="1"/>
</dbReference>
<gene>
    <name evidence="21" type="ORF">CSSPJE1EN1_LOCUS23094</name>
</gene>
<evidence type="ECO:0000256" key="8">
    <source>
        <dbReference type="ARBA" id="ARBA00022837"/>
    </source>
</evidence>
<dbReference type="InterPro" id="IPR001757">
    <property type="entry name" value="P_typ_ATPase"/>
</dbReference>
<dbReference type="Gene3D" id="1.20.5.170">
    <property type="match status" value="1"/>
</dbReference>
<feature type="transmembrane region" description="Helical" evidence="16">
    <location>
        <begin position="842"/>
        <end position="862"/>
    </location>
</feature>
<dbReference type="Gene3D" id="2.70.150.10">
    <property type="entry name" value="Calcium-transporting ATPase, cytoplasmic transduction domain A"/>
    <property type="match status" value="1"/>
</dbReference>
<dbReference type="EC" id="7.2.2.10" evidence="16"/>
<feature type="transmembrane region" description="Helical" evidence="16">
    <location>
        <begin position="883"/>
        <end position="903"/>
    </location>
</feature>
<dbReference type="SFLD" id="SFLDG00002">
    <property type="entry name" value="C1.7:_P-type_atpase_like"/>
    <property type="match status" value="1"/>
</dbReference>
<evidence type="ECO:0000256" key="2">
    <source>
        <dbReference type="ARBA" id="ARBA00006124"/>
    </source>
</evidence>
<organism evidence="21 22">
    <name type="scientific">Sphagnum jensenii</name>
    <dbReference type="NCBI Taxonomy" id="128206"/>
    <lineage>
        <taxon>Eukaryota</taxon>
        <taxon>Viridiplantae</taxon>
        <taxon>Streptophyta</taxon>
        <taxon>Embryophyta</taxon>
        <taxon>Bryophyta</taxon>
        <taxon>Sphagnophytina</taxon>
        <taxon>Sphagnopsida</taxon>
        <taxon>Sphagnales</taxon>
        <taxon>Sphagnaceae</taxon>
        <taxon>Sphagnum</taxon>
    </lineage>
</organism>
<dbReference type="Pfam" id="PF12515">
    <property type="entry name" value="CaATP_NAI"/>
    <property type="match status" value="1"/>
</dbReference>
<dbReference type="Proteomes" id="UP001497444">
    <property type="component" value="Chromosome 8"/>
</dbReference>
<feature type="transmembrane region" description="Helical" evidence="16">
    <location>
        <begin position="358"/>
        <end position="380"/>
    </location>
</feature>
<feature type="transmembrane region" description="Helical" evidence="16">
    <location>
        <begin position="987"/>
        <end position="1008"/>
    </location>
</feature>
<feature type="domain" description="Cation-transporting P-type ATPase C-terminal" evidence="18">
    <location>
        <begin position="834"/>
        <end position="1008"/>
    </location>
</feature>
<keyword evidence="7 16" id="KW-0547">Nucleotide-binding</keyword>
<dbReference type="Gene3D" id="1.20.1110.10">
    <property type="entry name" value="Calcium-transporting ATPase, transmembrane domain"/>
    <property type="match status" value="1"/>
</dbReference>
<evidence type="ECO:0000256" key="6">
    <source>
        <dbReference type="ARBA" id="ARBA00022723"/>
    </source>
</evidence>
<dbReference type="NCBIfam" id="TIGR01517">
    <property type="entry name" value="ATPase-IIB_Ca"/>
    <property type="match status" value="1"/>
</dbReference>
<dbReference type="PROSITE" id="PS00154">
    <property type="entry name" value="ATPASE_E1_E2"/>
    <property type="match status" value="1"/>
</dbReference>
<feature type="domain" description="Cation-transporting P-type ATPase N-terminal" evidence="19">
    <location>
        <begin position="124"/>
        <end position="188"/>
    </location>
</feature>
<feature type="transmembrane region" description="Helical" evidence="16">
    <location>
        <begin position="814"/>
        <end position="836"/>
    </location>
</feature>
<dbReference type="InterPro" id="IPR036412">
    <property type="entry name" value="HAD-like_sf"/>
</dbReference>
<keyword evidence="14 16" id="KW-0472">Membrane</keyword>
<keyword evidence="22" id="KW-1185">Reference proteome</keyword>
<protein>
    <recommendedName>
        <fullName evidence="16">Calcium-transporting ATPase</fullName>
        <ecNumber evidence="16">7.2.2.10</ecNumber>
    </recommendedName>
</protein>
<feature type="transmembrane region" description="Helical" evidence="16">
    <location>
        <begin position="201"/>
        <end position="221"/>
    </location>
</feature>
<dbReference type="PANTHER" id="PTHR24093:SF462">
    <property type="entry name" value="CALCIUM-TRANSPORTING ATPASE 11, PLASMA MEMBRANE-TYPE-RELATED"/>
    <property type="match status" value="1"/>
</dbReference>
<keyword evidence="4 16" id="KW-0109">Calcium transport</keyword>
<dbReference type="InterPro" id="IPR004014">
    <property type="entry name" value="ATPase_P-typ_cation-transptr_N"/>
</dbReference>
<feature type="domain" description="Calcium-transporting P-type ATPase N-terminal autoinhibitory" evidence="20">
    <location>
        <begin position="2"/>
        <end position="43"/>
    </location>
</feature>
<accession>A0ABP0XI75</accession>
<dbReference type="NCBIfam" id="TIGR01494">
    <property type="entry name" value="ATPase_P-type"/>
    <property type="match status" value="2"/>
</dbReference>
<feature type="transmembrane region" description="Helical" evidence="16">
    <location>
        <begin position="918"/>
        <end position="934"/>
    </location>
</feature>
<dbReference type="Pfam" id="PF08282">
    <property type="entry name" value="Hydrolase_3"/>
    <property type="match status" value="1"/>
</dbReference>
<comment type="similarity">
    <text evidence="2 16">Belongs to the cation transport ATPase (P-type) (TC 3.A.3) family. Type IIB subfamily.</text>
</comment>
<dbReference type="InterPro" id="IPR023298">
    <property type="entry name" value="ATPase_P-typ_TM_dom_sf"/>
</dbReference>
<keyword evidence="11" id="KW-1278">Translocase</keyword>
<evidence type="ECO:0000256" key="14">
    <source>
        <dbReference type="ARBA" id="ARBA00023136"/>
    </source>
</evidence>
<feature type="transmembrane region" description="Helical" evidence="16">
    <location>
        <begin position="176"/>
        <end position="195"/>
    </location>
</feature>
<evidence type="ECO:0000256" key="3">
    <source>
        <dbReference type="ARBA" id="ARBA00022448"/>
    </source>
</evidence>
<dbReference type="InterPro" id="IPR059000">
    <property type="entry name" value="ATPase_P-type_domA"/>
</dbReference>
<dbReference type="SFLD" id="SFLDS00003">
    <property type="entry name" value="Haloacid_Dehalogenase"/>
    <property type="match status" value="1"/>
</dbReference>
<keyword evidence="8 16" id="KW-0106">Calcium</keyword>
<comment type="subcellular location">
    <subcellularLocation>
        <location evidence="1 16">Membrane</location>
        <topology evidence="1 16">Multi-pass membrane protein</topology>
    </subcellularLocation>
</comment>
<keyword evidence="6" id="KW-0479">Metal-binding</keyword>
<evidence type="ECO:0000256" key="1">
    <source>
        <dbReference type="ARBA" id="ARBA00004141"/>
    </source>
</evidence>
<dbReference type="InterPro" id="IPR006408">
    <property type="entry name" value="P-type_ATPase_IIB"/>
</dbReference>
<evidence type="ECO:0000313" key="21">
    <source>
        <dbReference type="EMBL" id="CAK9277616.1"/>
    </source>
</evidence>
<dbReference type="SUPFAM" id="SSF81665">
    <property type="entry name" value="Calcium ATPase, transmembrane domain M"/>
    <property type="match status" value="1"/>
</dbReference>
<comment type="catalytic activity">
    <reaction evidence="15 16">
        <text>Ca(2+)(in) + ATP + H2O = Ca(2+)(out) + ADP + phosphate + H(+)</text>
        <dbReference type="Rhea" id="RHEA:18105"/>
        <dbReference type="ChEBI" id="CHEBI:15377"/>
        <dbReference type="ChEBI" id="CHEBI:15378"/>
        <dbReference type="ChEBI" id="CHEBI:29108"/>
        <dbReference type="ChEBI" id="CHEBI:30616"/>
        <dbReference type="ChEBI" id="CHEBI:43474"/>
        <dbReference type="ChEBI" id="CHEBI:456216"/>
        <dbReference type="EC" id="7.2.2.10"/>
    </reaction>
</comment>
<keyword evidence="9 16" id="KW-0067">ATP-binding</keyword>
<reference evidence="21" key="1">
    <citation type="submission" date="2024-02" db="EMBL/GenBank/DDBJ databases">
        <authorList>
            <consortium name="ELIXIR-Norway"/>
            <consortium name="Elixir Norway"/>
        </authorList>
    </citation>
    <scope>NUCLEOTIDE SEQUENCE</scope>
</reference>
<name>A0ABP0XI75_9BRYO</name>
<dbReference type="Gene3D" id="3.40.50.1000">
    <property type="entry name" value="HAD superfamily/HAD-like"/>
    <property type="match status" value="1"/>
</dbReference>
<dbReference type="InterPro" id="IPR006068">
    <property type="entry name" value="ATPase_P-typ_cation-transptr_C"/>
</dbReference>
<dbReference type="PRINTS" id="PR00120">
    <property type="entry name" value="HATPASE"/>
</dbReference>
<feature type="transmembrane region" description="Helical" evidence="16">
    <location>
        <begin position="400"/>
        <end position="426"/>
    </location>
</feature>
<feature type="transmembrane region" description="Helical" evidence="16">
    <location>
        <begin position="955"/>
        <end position="975"/>
    </location>
</feature>
<dbReference type="InterPro" id="IPR018303">
    <property type="entry name" value="ATPase_P-typ_P_site"/>
</dbReference>
<evidence type="ECO:0000256" key="5">
    <source>
        <dbReference type="ARBA" id="ARBA00022692"/>
    </source>
</evidence>
<evidence type="ECO:0000259" key="17">
    <source>
        <dbReference type="Pfam" id="PF00122"/>
    </source>
</evidence>
<dbReference type="InterPro" id="IPR024750">
    <property type="entry name" value="Ca_ATPase_N_dom"/>
</dbReference>
<evidence type="ECO:0000313" key="22">
    <source>
        <dbReference type="Proteomes" id="UP001497444"/>
    </source>
</evidence>
<sequence length="1038" mass="113944">MKKFEIPHKGSSPEALEGWRRASFALNASRRFRYVADLKKRGEAEEGLKQRRRFRISVAAVEAAWRFYDGKSFFSLPYVFVNCDFVAGAKRARTECKHGFRINVTELAELVSGQNFDALQQYDGVLGVAEKLHTSVKEGLGSNQLVKMCEAFGENKYTEMPPKGFWVFVWEACHDLTLIILGICAVVSLAIGIVTKGWKEGWYDGAGIAFSIILVVFVTAASDYQQSLQFHDLDNEKKKIFVEVTRDNRRQKICIFELFVGDIVHLKIGDQVPADGLYLSGCTVTIDESSMTGESEPKIKDESKPFLLSGTKVQDGSGKMLVTGVGMNTEWGHVMATLSGDGHNETPLQVKLNGVATLIGKIGLGFALLTFLVLLGRFLYSKESTSHWSAEDAMTIVNFFAIAVTIVVVAVPEGLPLAVTLTLAFAMKKMMADKALVRHLSACETMGSATIICSDKTGTLTSNKMTVVKAWAAGSVHKKIEKMKEDLPVEAINTLIDGSFLNSDGDVSANNDGSPLLLGTPTDCAILGFGLNLGGKFQEVCSNRKVVKMEPFNSTRKKMGIVVEHEDGKLIAHWKGASEIVLASCDETIDADGHIVKLDEQTRDQLNGVIKAFADQALRTLCLAFREVDRIPGSLEPIPSNDLVLGAIVGIKDPLRKGAKEAVRLCHEAGIEVLMVTGDNLHTAIAIATECGILTDDSDAIEGPVFRKLRPAEMKDRIRKLKVMARSSPTDKLLLVRELQKMNEVVAATGDGTNDAPALQNADIGLAMGISGTEVAKESADVVILDDNFSTIVTVAKWGRSVYTNIQKFVQFQLTVNIVALILNFASACLTGSAPLTAVQLLWVNLIMDTLAALALATEPPYDELMRRPPVRRDTSFISNQMWRNIIGQAVYQLAVLAILQYMGKEILHLTDDNADKLLNTVIFNTFVFCQVFNEVNAREMEKLNVFNHTFDNKIFLLIIGFTIVFQVIMVEFLGKFASTVPLTKEQWLVTVSIGFMSLPIAAIVKLIPVPKSYVSRETVSNIRQPLLANGNWPNPEV</sequence>
<dbReference type="InterPro" id="IPR023299">
    <property type="entry name" value="ATPase_P-typ_cyto_dom_N"/>
</dbReference>
<feature type="domain" description="P-type ATPase A" evidence="17">
    <location>
        <begin position="241"/>
        <end position="337"/>
    </location>
</feature>